<dbReference type="EMBL" id="JAAAIN010002670">
    <property type="protein sequence ID" value="KAG0291078.1"/>
    <property type="molecule type" value="Genomic_DNA"/>
</dbReference>
<feature type="non-terminal residue" evidence="2">
    <location>
        <position position="1"/>
    </location>
</feature>
<feature type="region of interest" description="Disordered" evidence="1">
    <location>
        <begin position="125"/>
        <end position="145"/>
    </location>
</feature>
<keyword evidence="3" id="KW-1185">Reference proteome</keyword>
<organism evidence="2 3">
    <name type="scientific">Linnemannia gamsii</name>
    <dbReference type="NCBI Taxonomy" id="64522"/>
    <lineage>
        <taxon>Eukaryota</taxon>
        <taxon>Fungi</taxon>
        <taxon>Fungi incertae sedis</taxon>
        <taxon>Mucoromycota</taxon>
        <taxon>Mortierellomycotina</taxon>
        <taxon>Mortierellomycetes</taxon>
        <taxon>Mortierellales</taxon>
        <taxon>Mortierellaceae</taxon>
        <taxon>Linnemannia</taxon>
    </lineage>
</organism>
<comment type="caution">
    <text evidence="2">The sequence shown here is derived from an EMBL/GenBank/DDBJ whole genome shotgun (WGS) entry which is preliminary data.</text>
</comment>
<gene>
    <name evidence="2" type="ORF">BGZ97_005996</name>
</gene>
<evidence type="ECO:0000313" key="3">
    <source>
        <dbReference type="Proteomes" id="UP000823405"/>
    </source>
</evidence>
<evidence type="ECO:0000313" key="2">
    <source>
        <dbReference type="EMBL" id="KAG0291078.1"/>
    </source>
</evidence>
<sequence>YGSNVTMFPDHDLVIAILANTSTFRHVCTFLPFSIATPLLNIPGMKNNKDSDDEDKWIEASAIPKAEEAYAAVEFLAGGAFPVLDDTEETSPLTFEDDLGAYVGEYTHPFWGKFEITLVDRKEGEGDRKISSSKSGQKEGKEERKEPVLRFRYNEYTSTLEHYDHDTFIATFEDALFKMRALMSFLPDVETLKELPDSKEFPRENLVIQNLPGAIGISEALFSKTRKKN</sequence>
<proteinExistence type="predicted"/>
<protein>
    <submittedName>
        <fullName evidence="2">Uncharacterized protein</fullName>
    </submittedName>
</protein>
<dbReference type="AlphaFoldDB" id="A0A9P6QPU7"/>
<dbReference type="OrthoDB" id="5946976at2759"/>
<accession>A0A9P6QPU7</accession>
<reference evidence="2" key="1">
    <citation type="journal article" date="2020" name="Fungal Divers.">
        <title>Resolving the Mortierellaceae phylogeny through synthesis of multi-gene phylogenetics and phylogenomics.</title>
        <authorList>
            <person name="Vandepol N."/>
            <person name="Liber J."/>
            <person name="Desiro A."/>
            <person name="Na H."/>
            <person name="Kennedy M."/>
            <person name="Barry K."/>
            <person name="Grigoriev I.V."/>
            <person name="Miller A.N."/>
            <person name="O'Donnell K."/>
            <person name="Stajich J.E."/>
            <person name="Bonito G."/>
        </authorList>
    </citation>
    <scope>NUCLEOTIDE SEQUENCE</scope>
    <source>
        <strain evidence="2">NVP60</strain>
    </source>
</reference>
<dbReference type="Proteomes" id="UP000823405">
    <property type="component" value="Unassembled WGS sequence"/>
</dbReference>
<evidence type="ECO:0000256" key="1">
    <source>
        <dbReference type="SAM" id="MobiDB-lite"/>
    </source>
</evidence>
<name>A0A9P6QPU7_9FUNG</name>